<evidence type="ECO:0000313" key="2">
    <source>
        <dbReference type="Proteomes" id="UP000602653"/>
    </source>
</evidence>
<protein>
    <submittedName>
        <fullName evidence="1">Uncharacterized protein</fullName>
    </submittedName>
</protein>
<sequence>MEQPPTPSAVNIPKPAKPYEPEEVLNTMADKDVSQQISELEDLHRELTAMLSRAQA</sequence>
<name>A0ABX7IEL5_9ACTO</name>
<proteinExistence type="predicted"/>
<keyword evidence="2" id="KW-1185">Reference proteome</keyword>
<dbReference type="EMBL" id="CP070228">
    <property type="protein sequence ID" value="QRV01447.1"/>
    <property type="molecule type" value="Genomic_DNA"/>
</dbReference>
<reference evidence="1 2" key="1">
    <citation type="submission" date="2021-02" db="EMBL/GenBank/DDBJ databases">
        <title>Complete Genome Sequence of Arcanobacterium phocisimile strain DSM 26142T from a harbour seal.</title>
        <authorList>
            <person name="Borowiak M."/>
            <person name="Alssahen M."/>
            <person name="Malorny B."/>
            <person name="Laemmler C."/>
            <person name="Siebert U."/>
            <person name="Ploetz M."/>
            <person name="Abdulmawjood A."/>
        </authorList>
    </citation>
    <scope>NUCLEOTIDE SEQUENCE [LARGE SCALE GENOMIC DNA]</scope>
    <source>
        <strain evidence="1 2">DSM 26142</strain>
    </source>
</reference>
<dbReference type="Proteomes" id="UP000602653">
    <property type="component" value="Chromosome"/>
</dbReference>
<gene>
    <name evidence="1" type="ORF">JTE88_04835</name>
</gene>
<dbReference type="RefSeq" id="WP_204423088.1">
    <property type="nucleotide sequence ID" value="NZ_CP070228.1"/>
</dbReference>
<organism evidence="1 2">
    <name type="scientific">Arcanobacterium phocisimile</name>
    <dbReference type="NCBI Taxonomy" id="1302235"/>
    <lineage>
        <taxon>Bacteria</taxon>
        <taxon>Bacillati</taxon>
        <taxon>Actinomycetota</taxon>
        <taxon>Actinomycetes</taxon>
        <taxon>Actinomycetales</taxon>
        <taxon>Actinomycetaceae</taxon>
        <taxon>Arcanobacterium</taxon>
    </lineage>
</organism>
<accession>A0ABX7IEL5</accession>
<evidence type="ECO:0000313" key="1">
    <source>
        <dbReference type="EMBL" id="QRV01447.1"/>
    </source>
</evidence>